<evidence type="ECO:0000313" key="2">
    <source>
        <dbReference type="Proteomes" id="UP000016843"/>
    </source>
</evidence>
<proteinExistence type="predicted"/>
<name>U5BJ01_9BACT</name>
<dbReference type="Proteomes" id="UP000016843">
    <property type="component" value="Unassembled WGS sequence"/>
</dbReference>
<reference evidence="1 2" key="1">
    <citation type="journal article" date="2013" name="Genome Announc.">
        <title>Draft Genome Sequence of the Psychrophilic and Alkaliphilic Rhodonellum psychrophilum Strain GCM71T.</title>
        <authorList>
            <person name="Hauptmann A.L."/>
            <person name="Glaring M.A."/>
            <person name="Hallin P.F."/>
            <person name="Prieme A."/>
            <person name="Stougaard P."/>
        </authorList>
    </citation>
    <scope>NUCLEOTIDE SEQUENCE [LARGE SCALE GENOMIC DNA]</scope>
    <source>
        <strain evidence="1 2">GCM71</strain>
    </source>
</reference>
<evidence type="ECO:0000313" key="1">
    <source>
        <dbReference type="EMBL" id="ERM80385.1"/>
    </source>
</evidence>
<dbReference type="AlphaFoldDB" id="U5BJ01"/>
<protein>
    <submittedName>
        <fullName evidence="1">Uncharacterized protein</fullName>
    </submittedName>
</protein>
<gene>
    <name evidence="1" type="ORF">P872_13650</name>
</gene>
<keyword evidence="2" id="KW-1185">Reference proteome</keyword>
<organism evidence="1 2">
    <name type="scientific">Rhodonellum psychrophilum GCM71 = DSM 17998</name>
    <dbReference type="NCBI Taxonomy" id="1123057"/>
    <lineage>
        <taxon>Bacteria</taxon>
        <taxon>Pseudomonadati</taxon>
        <taxon>Bacteroidota</taxon>
        <taxon>Cytophagia</taxon>
        <taxon>Cytophagales</taxon>
        <taxon>Cytophagaceae</taxon>
        <taxon>Rhodonellum</taxon>
    </lineage>
</organism>
<accession>U5BJ01</accession>
<dbReference type="EMBL" id="AWXR01000106">
    <property type="protein sequence ID" value="ERM80385.1"/>
    <property type="molecule type" value="Genomic_DNA"/>
</dbReference>
<comment type="caution">
    <text evidence="1">The sequence shown here is derived from an EMBL/GenBank/DDBJ whole genome shotgun (WGS) entry which is preliminary data.</text>
</comment>
<sequence length="55" mass="6196">MLLGLTHAHSLPLSFLKRDLKADSPLLAKKKSAILGYLKEEIGKPSWKQNHFLVL</sequence>